<dbReference type="Proteomes" id="UP000316095">
    <property type="component" value="Unassembled WGS sequence"/>
</dbReference>
<reference evidence="1 2" key="1">
    <citation type="submission" date="2019-02" db="EMBL/GenBank/DDBJ databases">
        <title>Deep-cultivation of Planctomycetes and their phenomic and genomic characterization uncovers novel biology.</title>
        <authorList>
            <person name="Wiegand S."/>
            <person name="Jogler M."/>
            <person name="Boedeker C."/>
            <person name="Pinto D."/>
            <person name="Vollmers J."/>
            <person name="Rivas-Marin E."/>
            <person name="Kohn T."/>
            <person name="Peeters S.H."/>
            <person name="Heuer A."/>
            <person name="Rast P."/>
            <person name="Oberbeckmann S."/>
            <person name="Bunk B."/>
            <person name="Jeske O."/>
            <person name="Meyerdierks A."/>
            <person name="Storesund J.E."/>
            <person name="Kallscheuer N."/>
            <person name="Luecker S."/>
            <person name="Lage O.M."/>
            <person name="Pohl T."/>
            <person name="Merkel B.J."/>
            <person name="Hornburger P."/>
            <person name="Mueller R.-W."/>
            <person name="Bruemmer F."/>
            <person name="Labrenz M."/>
            <person name="Spormann A.M."/>
            <person name="Op Den Camp H."/>
            <person name="Overmann J."/>
            <person name="Amann R."/>
            <person name="Jetten M.S.M."/>
            <person name="Mascher T."/>
            <person name="Medema M.H."/>
            <person name="Devos D.P."/>
            <person name="Kaster A.-K."/>
            <person name="Ovreas L."/>
            <person name="Rohde M."/>
            <person name="Galperin M.Y."/>
            <person name="Jogler C."/>
        </authorList>
    </citation>
    <scope>NUCLEOTIDE SEQUENCE [LARGE SCALE GENOMIC DNA]</scope>
    <source>
        <strain evidence="1 2">Pan54</strain>
    </source>
</reference>
<name>A0A5C5XAT9_9PLAN</name>
<accession>A0A5C5XAT9</accession>
<comment type="caution">
    <text evidence="1">The sequence shown here is derived from an EMBL/GenBank/DDBJ whole genome shotgun (WGS) entry which is preliminary data.</text>
</comment>
<gene>
    <name evidence="1" type="ORF">Pan54_09910</name>
</gene>
<keyword evidence="2" id="KW-1185">Reference proteome</keyword>
<organism evidence="1 2">
    <name type="scientific">Rubinisphaera italica</name>
    <dbReference type="NCBI Taxonomy" id="2527969"/>
    <lineage>
        <taxon>Bacteria</taxon>
        <taxon>Pseudomonadati</taxon>
        <taxon>Planctomycetota</taxon>
        <taxon>Planctomycetia</taxon>
        <taxon>Planctomycetales</taxon>
        <taxon>Planctomycetaceae</taxon>
        <taxon>Rubinisphaera</taxon>
    </lineage>
</organism>
<evidence type="ECO:0000313" key="2">
    <source>
        <dbReference type="Proteomes" id="UP000316095"/>
    </source>
</evidence>
<dbReference type="SUPFAM" id="SSF101898">
    <property type="entry name" value="NHL repeat"/>
    <property type="match status" value="1"/>
</dbReference>
<dbReference type="OrthoDB" id="9773411at2"/>
<dbReference type="AlphaFoldDB" id="A0A5C5XAT9"/>
<dbReference type="EMBL" id="SJPG01000001">
    <property type="protein sequence ID" value="TWT60277.1"/>
    <property type="molecule type" value="Genomic_DNA"/>
</dbReference>
<dbReference type="RefSeq" id="WP_146502426.1">
    <property type="nucleotide sequence ID" value="NZ_SJPG01000001.1"/>
</dbReference>
<evidence type="ECO:0000313" key="1">
    <source>
        <dbReference type="EMBL" id="TWT60277.1"/>
    </source>
</evidence>
<sequence>MQTANEGAPSGGVRVNINDLSDYERFNIGSPIDINVGLDGFLYTFTRGNATGADGTRVTKYDPKTMLSLGSIDLFYVARAIAIDADGNFFAAHHEILRQHNPAGNIINELAVPGFGGEADLDISKDGSTLLFTSHGGEFIVFDHAMTSFSRYNSQPSINVAFGTFVQTPVGSDTGNQLSLTGADADLFEIIGSELYLRAGVTLQFETNPALDVRVQVDDTAVGMTPDDTASLTISLTDAVPSTRVDISPSSLGYGIPGQDNAKGEGYILYSYLSVQTRFAGEVIANGAEHFLAVRFINNQWQYAHNDVWVNFTPITGDRLIATIDFSSSQVQMLQGSSGTLNGIDQGYVESDLVITPNQWRNTYNAGEFGITGTYFTIV</sequence>
<protein>
    <submittedName>
        <fullName evidence="1">Uncharacterized protein</fullName>
    </submittedName>
</protein>
<proteinExistence type="predicted"/>